<evidence type="ECO:0000256" key="1">
    <source>
        <dbReference type="SAM" id="MobiDB-lite"/>
    </source>
</evidence>
<dbReference type="EMBL" id="FN649748">
    <property type="protein sequence ID" value="CBJ28731.1"/>
    <property type="molecule type" value="Genomic_DNA"/>
</dbReference>
<reference evidence="3 4" key="1">
    <citation type="journal article" date="2010" name="Nature">
        <title>The Ectocarpus genome and the independent evolution of multicellularity in brown algae.</title>
        <authorList>
            <person name="Cock J.M."/>
            <person name="Sterck L."/>
            <person name="Rouze P."/>
            <person name="Scornet D."/>
            <person name="Allen A.E."/>
            <person name="Amoutzias G."/>
            <person name="Anthouard V."/>
            <person name="Artiguenave F."/>
            <person name="Aury J.M."/>
            <person name="Badger J.H."/>
            <person name="Beszteri B."/>
            <person name="Billiau K."/>
            <person name="Bonnet E."/>
            <person name="Bothwell J.H."/>
            <person name="Bowler C."/>
            <person name="Boyen C."/>
            <person name="Brownlee C."/>
            <person name="Carrano C.J."/>
            <person name="Charrier B."/>
            <person name="Cho G.Y."/>
            <person name="Coelho S.M."/>
            <person name="Collen J."/>
            <person name="Corre E."/>
            <person name="Da Silva C."/>
            <person name="Delage L."/>
            <person name="Delaroque N."/>
            <person name="Dittami S.M."/>
            <person name="Doulbeau S."/>
            <person name="Elias M."/>
            <person name="Farnham G."/>
            <person name="Gachon C.M."/>
            <person name="Gschloessl B."/>
            <person name="Heesch S."/>
            <person name="Jabbari K."/>
            <person name="Jubin C."/>
            <person name="Kawai H."/>
            <person name="Kimura K."/>
            <person name="Kloareg B."/>
            <person name="Kupper F.C."/>
            <person name="Lang D."/>
            <person name="Le Bail A."/>
            <person name="Leblanc C."/>
            <person name="Lerouge P."/>
            <person name="Lohr M."/>
            <person name="Lopez P.J."/>
            <person name="Martens C."/>
            <person name="Maumus F."/>
            <person name="Michel G."/>
            <person name="Miranda-Saavedra D."/>
            <person name="Morales J."/>
            <person name="Moreau H."/>
            <person name="Motomura T."/>
            <person name="Nagasato C."/>
            <person name="Napoli C.A."/>
            <person name="Nelson D.R."/>
            <person name="Nyvall-Collen P."/>
            <person name="Peters A.F."/>
            <person name="Pommier C."/>
            <person name="Potin P."/>
            <person name="Poulain J."/>
            <person name="Quesneville H."/>
            <person name="Read B."/>
            <person name="Rensing S.A."/>
            <person name="Ritter A."/>
            <person name="Rousvoal S."/>
            <person name="Samanta M."/>
            <person name="Samson G."/>
            <person name="Schroeder D.C."/>
            <person name="Segurens B."/>
            <person name="Strittmatter M."/>
            <person name="Tonon T."/>
            <person name="Tregear J.W."/>
            <person name="Valentin K."/>
            <person name="von Dassow P."/>
            <person name="Yamagishi T."/>
            <person name="Van de Peer Y."/>
            <person name="Wincker P."/>
        </authorList>
    </citation>
    <scope>NUCLEOTIDE SEQUENCE [LARGE SCALE GENOMIC DNA]</scope>
    <source>
        <strain evidence="4">Ec32 / CCAP1310/4</strain>
    </source>
</reference>
<feature type="domain" description="Protein kinase" evidence="2">
    <location>
        <begin position="94"/>
        <end position="395"/>
    </location>
</feature>
<dbReference type="InterPro" id="IPR011009">
    <property type="entry name" value="Kinase-like_dom_sf"/>
</dbReference>
<gene>
    <name evidence="3" type="ORF">Esi_0119_0019</name>
</gene>
<dbReference type="Pfam" id="PF00069">
    <property type="entry name" value="Pkinase"/>
    <property type="match status" value="1"/>
</dbReference>
<feature type="region of interest" description="Disordered" evidence="1">
    <location>
        <begin position="89"/>
        <end position="123"/>
    </location>
</feature>
<keyword evidence="4" id="KW-1185">Reference proteome</keyword>
<dbReference type="GO" id="GO:0004672">
    <property type="term" value="F:protein kinase activity"/>
    <property type="evidence" value="ECO:0007669"/>
    <property type="project" value="InterPro"/>
</dbReference>
<evidence type="ECO:0000259" key="2">
    <source>
        <dbReference type="PROSITE" id="PS50011"/>
    </source>
</evidence>
<dbReference type="OrthoDB" id="191792at2759"/>
<dbReference type="InterPro" id="IPR000719">
    <property type="entry name" value="Prot_kinase_dom"/>
</dbReference>
<dbReference type="Proteomes" id="UP000002630">
    <property type="component" value="Linkage Group LG23"/>
</dbReference>
<accession>D7FIA7</accession>
<dbReference type="AlphaFoldDB" id="D7FIA7"/>
<dbReference type="PROSITE" id="PS50011">
    <property type="entry name" value="PROTEIN_KINASE_DOM"/>
    <property type="match status" value="1"/>
</dbReference>
<evidence type="ECO:0000313" key="3">
    <source>
        <dbReference type="EMBL" id="CBJ28731.1"/>
    </source>
</evidence>
<dbReference type="Gene3D" id="1.10.510.10">
    <property type="entry name" value="Transferase(Phosphotransferase) domain 1"/>
    <property type="match status" value="1"/>
</dbReference>
<name>D7FIA7_ECTSI</name>
<dbReference type="eggNOG" id="KOG0596">
    <property type="taxonomic scope" value="Eukaryota"/>
</dbReference>
<dbReference type="EMBL" id="FN647870">
    <property type="protein sequence ID" value="CBJ28731.1"/>
    <property type="molecule type" value="Genomic_DNA"/>
</dbReference>
<organism evidence="3 4">
    <name type="scientific">Ectocarpus siliculosus</name>
    <name type="common">Brown alga</name>
    <name type="synonym">Conferva siliculosa</name>
    <dbReference type="NCBI Taxonomy" id="2880"/>
    <lineage>
        <taxon>Eukaryota</taxon>
        <taxon>Sar</taxon>
        <taxon>Stramenopiles</taxon>
        <taxon>Ochrophyta</taxon>
        <taxon>PX clade</taxon>
        <taxon>Phaeophyceae</taxon>
        <taxon>Ectocarpales</taxon>
        <taxon>Ectocarpaceae</taxon>
        <taxon>Ectocarpus</taxon>
    </lineage>
</organism>
<dbReference type="InParanoid" id="D7FIA7"/>
<dbReference type="PANTHER" id="PTHR24362">
    <property type="entry name" value="SERINE/THREONINE-PROTEIN KINASE NEK"/>
    <property type="match status" value="1"/>
</dbReference>
<dbReference type="SMART" id="SM00220">
    <property type="entry name" value="S_TKc"/>
    <property type="match status" value="1"/>
</dbReference>
<evidence type="ECO:0000313" key="4">
    <source>
        <dbReference type="Proteomes" id="UP000002630"/>
    </source>
</evidence>
<protein>
    <recommendedName>
        <fullName evidence="2">Protein kinase domain-containing protein</fullName>
    </recommendedName>
</protein>
<dbReference type="SUPFAM" id="SSF56112">
    <property type="entry name" value="Protein kinase-like (PK-like)"/>
    <property type="match status" value="1"/>
</dbReference>
<proteinExistence type="predicted"/>
<sequence>MSLGLFGLGGGGSGSKSRAGSPAASKAERAVNSNAVFKRRMSQYAQGAITAGDLVRSLERDVVVLIPGCDLEDAVAAALEATPDKRKRNLLSKASGGRAIGPGGATRRLGASRGGRSDVTVEGGRGQQYIMSQGGERISSGKSSIFNGVEVGKESTPLKIKVTTRSNVALVAAEVSNLEQIRARNGAGAFSKHFVGFEENIDNYNGRGDFAMVMRAGSTDLRKLAEVNGGGLSQNKLRKYGAAMASAMRCVHKAGLVWTDLKVDNFVLCERDEAKAIDLEGAVPARSGPKSYTPATMPPDFVIASRGGFAGVTVDRSFDVWSLGMAVLHLYTGRSYFQGSSDPQTIAAVGQPQFTVDLSGVTDGRTRGLLEGLLNPDPKKRLQYFDSVSCRLALL</sequence>
<feature type="compositionally biased region" description="Low complexity" evidence="1">
    <location>
        <begin position="15"/>
        <end position="25"/>
    </location>
</feature>
<dbReference type="PANTHER" id="PTHR24362:SF309">
    <property type="entry name" value="PROTEIN KINASE DOMAIN-CONTAINING PROTEIN"/>
    <property type="match status" value="1"/>
</dbReference>
<dbReference type="GO" id="GO:0005524">
    <property type="term" value="F:ATP binding"/>
    <property type="evidence" value="ECO:0007669"/>
    <property type="project" value="InterPro"/>
</dbReference>
<feature type="region of interest" description="Disordered" evidence="1">
    <location>
        <begin position="8"/>
        <end position="30"/>
    </location>
</feature>